<dbReference type="Pfam" id="PF16653">
    <property type="entry name" value="Sacchrp_dh_C"/>
    <property type="match status" value="1"/>
</dbReference>
<name>X1DSI7_9ZZZZ</name>
<proteinExistence type="predicted"/>
<feature type="non-terminal residue" evidence="2">
    <location>
        <position position="248"/>
    </location>
</feature>
<evidence type="ECO:0000313" key="2">
    <source>
        <dbReference type="EMBL" id="GAH07944.1"/>
    </source>
</evidence>
<comment type="caution">
    <text evidence="2">The sequence shown here is derived from an EMBL/GenBank/DDBJ whole genome shotgun (WGS) entry which is preliminary data.</text>
</comment>
<organism evidence="2">
    <name type="scientific">marine sediment metagenome</name>
    <dbReference type="NCBI Taxonomy" id="412755"/>
    <lineage>
        <taxon>unclassified sequences</taxon>
        <taxon>metagenomes</taxon>
        <taxon>ecological metagenomes</taxon>
    </lineage>
</organism>
<feature type="domain" description="Saccharopine dehydrogenase-like C-terminal" evidence="1">
    <location>
        <begin position="14"/>
        <end position="240"/>
    </location>
</feature>
<evidence type="ECO:0000259" key="1">
    <source>
        <dbReference type="Pfam" id="PF16653"/>
    </source>
</evidence>
<sequence length="248" mass="27615">VILRAGRGFGVEPEEVVSEWKPVWSPEILLEDYAEPPMVLKGGKYLEVPIFSNPENYNFPEPIGELLISSHSHEEPYLMPKFYLDKGLQEVDFKYPVDKLAGAFVKMGFAGDDSVDINGINVVPRDVLMRLVKRPSSSFIDETEATILQSELTGILEIKVDGERDGAKVSHIILYKFSDGTDKELQQKLFSAYGTTRVYVSQPAVVGAKMCLSGDVDHGVISPDSLQPKKFFEGMAERGVPFVIEEKL</sequence>
<dbReference type="Gene3D" id="3.30.360.10">
    <property type="entry name" value="Dihydrodipicolinate Reductase, domain 2"/>
    <property type="match status" value="1"/>
</dbReference>
<dbReference type="InterPro" id="IPR032095">
    <property type="entry name" value="Sacchrp_dh-like_C"/>
</dbReference>
<dbReference type="AlphaFoldDB" id="X1DSI7"/>
<protein>
    <recommendedName>
        <fullName evidence="1">Saccharopine dehydrogenase-like C-terminal domain-containing protein</fullName>
    </recommendedName>
</protein>
<dbReference type="EMBL" id="BART01032158">
    <property type="protein sequence ID" value="GAH07944.1"/>
    <property type="molecule type" value="Genomic_DNA"/>
</dbReference>
<gene>
    <name evidence="2" type="ORF">S01H4_55667</name>
</gene>
<accession>X1DSI7</accession>
<reference evidence="2" key="1">
    <citation type="journal article" date="2014" name="Front. Microbiol.">
        <title>High frequency of phylogenetically diverse reductive dehalogenase-homologous genes in deep subseafloor sedimentary metagenomes.</title>
        <authorList>
            <person name="Kawai M."/>
            <person name="Futagami T."/>
            <person name="Toyoda A."/>
            <person name="Takaki Y."/>
            <person name="Nishi S."/>
            <person name="Hori S."/>
            <person name="Arai W."/>
            <person name="Tsubouchi T."/>
            <person name="Morono Y."/>
            <person name="Uchiyama I."/>
            <person name="Ito T."/>
            <person name="Fujiyama A."/>
            <person name="Inagaki F."/>
            <person name="Takami H."/>
        </authorList>
    </citation>
    <scope>NUCLEOTIDE SEQUENCE</scope>
    <source>
        <strain evidence="2">Expedition CK06-06</strain>
    </source>
</reference>
<feature type="non-terminal residue" evidence="2">
    <location>
        <position position="1"/>
    </location>
</feature>